<reference evidence="1 2" key="1">
    <citation type="submission" date="2020-08" db="EMBL/GenBank/DDBJ databases">
        <title>Plant Genome Project.</title>
        <authorList>
            <person name="Zhang R.-G."/>
        </authorList>
    </citation>
    <scope>NUCLEOTIDE SEQUENCE [LARGE SCALE GENOMIC DNA]</scope>
    <source>
        <tissue evidence="1">Rhizome</tissue>
    </source>
</reference>
<sequence length="118" mass="12989">MAADTINFELHHKFSARVKKWVASHTGGRDLPFKGTAEFYATVIHHDRRLHGLLLASSNNSSTVLLAFSPDGNPNNSSRLASRCPAATTFAQPTARLTPVAIQNVVRGRQHHFRSARC</sequence>
<evidence type="ECO:0000313" key="2">
    <source>
        <dbReference type="Proteomes" id="UP000734854"/>
    </source>
</evidence>
<protein>
    <submittedName>
        <fullName evidence="1">Uncharacterized protein</fullName>
    </submittedName>
</protein>
<gene>
    <name evidence="1" type="ORF">ZIOFF_020931</name>
</gene>
<dbReference type="Proteomes" id="UP000734854">
    <property type="component" value="Unassembled WGS sequence"/>
</dbReference>
<dbReference type="EMBL" id="JACMSC010000006">
    <property type="protein sequence ID" value="KAG6517539.1"/>
    <property type="molecule type" value="Genomic_DNA"/>
</dbReference>
<organism evidence="1 2">
    <name type="scientific">Zingiber officinale</name>
    <name type="common">Ginger</name>
    <name type="synonym">Amomum zingiber</name>
    <dbReference type="NCBI Taxonomy" id="94328"/>
    <lineage>
        <taxon>Eukaryota</taxon>
        <taxon>Viridiplantae</taxon>
        <taxon>Streptophyta</taxon>
        <taxon>Embryophyta</taxon>
        <taxon>Tracheophyta</taxon>
        <taxon>Spermatophyta</taxon>
        <taxon>Magnoliopsida</taxon>
        <taxon>Liliopsida</taxon>
        <taxon>Zingiberales</taxon>
        <taxon>Zingiberaceae</taxon>
        <taxon>Zingiber</taxon>
    </lineage>
</organism>
<dbReference type="AlphaFoldDB" id="A0A8J5H167"/>
<accession>A0A8J5H167</accession>
<evidence type="ECO:0000313" key="1">
    <source>
        <dbReference type="EMBL" id="KAG6517539.1"/>
    </source>
</evidence>
<name>A0A8J5H167_ZINOF</name>
<proteinExistence type="predicted"/>
<keyword evidence="2" id="KW-1185">Reference proteome</keyword>
<comment type="caution">
    <text evidence="1">The sequence shown here is derived from an EMBL/GenBank/DDBJ whole genome shotgun (WGS) entry which is preliminary data.</text>
</comment>